<feature type="compositionally biased region" description="Low complexity" evidence="1">
    <location>
        <begin position="97"/>
        <end position="111"/>
    </location>
</feature>
<sequence length="111" mass="12997">MTARHSPPSRPRQTPTPRLRRAARPLRPVPRRLLALPRPRSLSRTSRRPRPLRSRCTAARTRLSRRGLTRCPVPGTRRRQRWTWAPPTARAPRRPLPTRTGCLRRGLLTRR</sequence>
<proteinExistence type="predicted"/>
<feature type="region of interest" description="Disordered" evidence="1">
    <location>
        <begin position="1"/>
        <end position="54"/>
    </location>
</feature>
<accession>A0ABN5PR93</accession>
<evidence type="ECO:0000313" key="2">
    <source>
        <dbReference type="EMBL" id="AYD90549.1"/>
    </source>
</evidence>
<name>A0ABN5PR93_9ACTO</name>
<dbReference type="EMBL" id="CP032514">
    <property type="protein sequence ID" value="AYD90549.1"/>
    <property type="molecule type" value="Genomic_DNA"/>
</dbReference>
<evidence type="ECO:0000313" key="3">
    <source>
        <dbReference type="Proteomes" id="UP000273001"/>
    </source>
</evidence>
<feature type="compositionally biased region" description="Low complexity" evidence="1">
    <location>
        <begin position="31"/>
        <end position="44"/>
    </location>
</feature>
<feature type="region of interest" description="Disordered" evidence="1">
    <location>
        <begin position="66"/>
        <end position="111"/>
    </location>
</feature>
<keyword evidence="3" id="KW-1185">Reference proteome</keyword>
<gene>
    <name evidence="2" type="ORF">D5R93_12045</name>
</gene>
<evidence type="ECO:0000256" key="1">
    <source>
        <dbReference type="SAM" id="MobiDB-lite"/>
    </source>
</evidence>
<protein>
    <submittedName>
        <fullName evidence="2">Uncharacterized protein</fullName>
    </submittedName>
</protein>
<organism evidence="2 3">
    <name type="scientific">Actinomyces lilanjuaniae</name>
    <dbReference type="NCBI Taxonomy" id="2321394"/>
    <lineage>
        <taxon>Bacteria</taxon>
        <taxon>Bacillati</taxon>
        <taxon>Actinomycetota</taxon>
        <taxon>Actinomycetes</taxon>
        <taxon>Actinomycetales</taxon>
        <taxon>Actinomycetaceae</taxon>
        <taxon>Actinomyces</taxon>
    </lineage>
</organism>
<reference evidence="2 3" key="1">
    <citation type="submission" date="2018-09" db="EMBL/GenBank/DDBJ databases">
        <authorList>
            <person name="Li J."/>
        </authorList>
    </citation>
    <scope>NUCLEOTIDE SEQUENCE [LARGE SCALE GENOMIC DNA]</scope>
    <source>
        <strain evidence="2 3">2129</strain>
    </source>
</reference>
<dbReference type="Proteomes" id="UP000273001">
    <property type="component" value="Chromosome"/>
</dbReference>